<dbReference type="Pfam" id="PF07980">
    <property type="entry name" value="SusD_RagB"/>
    <property type="match status" value="1"/>
</dbReference>
<protein>
    <submittedName>
        <fullName evidence="8">RagB/SusD family nutrient uptake outer membrane protein</fullName>
    </submittedName>
</protein>
<evidence type="ECO:0000259" key="7">
    <source>
        <dbReference type="Pfam" id="PF14322"/>
    </source>
</evidence>
<name>A0A5B8VMC6_9BACT</name>
<proteinExistence type="inferred from homology"/>
<keyword evidence="9" id="KW-1185">Reference proteome</keyword>
<evidence type="ECO:0000256" key="4">
    <source>
        <dbReference type="ARBA" id="ARBA00023136"/>
    </source>
</evidence>
<dbReference type="EMBL" id="CP042434">
    <property type="protein sequence ID" value="QEC72687.1"/>
    <property type="molecule type" value="Genomic_DNA"/>
</dbReference>
<keyword evidence="3" id="KW-0732">Signal</keyword>
<evidence type="ECO:0000256" key="1">
    <source>
        <dbReference type="ARBA" id="ARBA00004442"/>
    </source>
</evidence>
<evidence type="ECO:0000256" key="5">
    <source>
        <dbReference type="ARBA" id="ARBA00023237"/>
    </source>
</evidence>
<reference evidence="8 9" key="1">
    <citation type="journal article" date="2017" name="Int. J. Syst. Evol. Microbiol.">
        <title>Arachidicoccus ginsenosidivorans sp. nov., with ginsenoside-converting activity isolated from ginseng cultivating soil.</title>
        <authorList>
            <person name="Siddiqi M.Z."/>
            <person name="Aslam Z."/>
            <person name="Im W.T."/>
        </authorList>
    </citation>
    <scope>NUCLEOTIDE SEQUENCE [LARGE SCALE GENOMIC DNA]</scope>
    <source>
        <strain evidence="8 9">Gsoil 809</strain>
    </source>
</reference>
<organism evidence="8 9">
    <name type="scientific">Arachidicoccus ginsenosidivorans</name>
    <dbReference type="NCBI Taxonomy" id="496057"/>
    <lineage>
        <taxon>Bacteria</taxon>
        <taxon>Pseudomonadati</taxon>
        <taxon>Bacteroidota</taxon>
        <taxon>Chitinophagia</taxon>
        <taxon>Chitinophagales</taxon>
        <taxon>Chitinophagaceae</taxon>
        <taxon>Arachidicoccus</taxon>
    </lineage>
</organism>
<dbReference type="SUPFAM" id="SSF48452">
    <property type="entry name" value="TPR-like"/>
    <property type="match status" value="1"/>
</dbReference>
<gene>
    <name evidence="8" type="ORF">FSB73_14360</name>
</gene>
<dbReference type="OrthoDB" id="5694214at2"/>
<accession>A0A5B8VMC6</accession>
<dbReference type="Pfam" id="PF14322">
    <property type="entry name" value="SusD-like_3"/>
    <property type="match status" value="1"/>
</dbReference>
<dbReference type="AlphaFoldDB" id="A0A5B8VMC6"/>
<dbReference type="InterPro" id="IPR011990">
    <property type="entry name" value="TPR-like_helical_dom_sf"/>
</dbReference>
<sequence>MKQIFFIIAAFSFFGLFSCKKFLETSSPSSLSPETVFNSPSMAKAAVMGLYGKMTDTYIYGQKLSVNWQGVSDIECNRGFSETGYNSTSSDAGAGNFYGSQYNSTTRWSGLYDFAEISTAAVDGIRNSPILETQAAKMKPLLGEALVMRALAYFNLVRYWGAVPFKMEASKSDLSNVYLGRTNIDTIYHYIVKDLQQAVDLLPWLGANADYNSAERVTKGFAMGLLAKVSLFAGGWSLRDGNLFPESKAEHNADIPEQGNFYVGRPTNWKDYYQIAADICAKMIASPENPHKLDPSYIDIWKSVCGQLPNPTNENLFEVAFGMGDNGDIGSLMGYVVAGNTKYGTRGFGGTYVTSTAYYFYSFDKADTRRDATLSWFNYTTDNKEAMGSDPLNLPFAKWRIYWTTPGFQALQKTANSRIATGINWILMRYSDVLLMYAEAMNALKGPDVANANADGLTGRQALEMVRARAFGAGSPEITKYDPDFFKAIVNERAWEFGCESIRKQDLIRWGLAYDKIEEMKKALCLMFDGTKAVKIFDKTYQPSDFPKTVYYKFKPDGQYIDPESPNYYKELPADPGAPWNPVKWFPQTTMKPEKNPKPTDSYIMDPIRVLTAATGLYPSYDYSAFLGTLKNGSEIQASLATYQMGNGAIYYRYPYAVYYEDMYESKGAIQSSYGY</sequence>
<dbReference type="Gene3D" id="1.25.40.390">
    <property type="match status" value="1"/>
</dbReference>
<dbReference type="Proteomes" id="UP000321291">
    <property type="component" value="Chromosome"/>
</dbReference>
<feature type="domain" description="SusD-like N-terminal" evidence="7">
    <location>
        <begin position="21"/>
        <end position="231"/>
    </location>
</feature>
<comment type="subcellular location">
    <subcellularLocation>
        <location evidence="1">Cell outer membrane</location>
    </subcellularLocation>
</comment>
<dbReference type="GO" id="GO:0009279">
    <property type="term" value="C:cell outer membrane"/>
    <property type="evidence" value="ECO:0007669"/>
    <property type="project" value="UniProtKB-SubCell"/>
</dbReference>
<evidence type="ECO:0000313" key="9">
    <source>
        <dbReference type="Proteomes" id="UP000321291"/>
    </source>
</evidence>
<keyword evidence="5" id="KW-0998">Cell outer membrane</keyword>
<feature type="domain" description="RagB/SusD" evidence="6">
    <location>
        <begin position="362"/>
        <end position="532"/>
    </location>
</feature>
<evidence type="ECO:0000256" key="3">
    <source>
        <dbReference type="ARBA" id="ARBA00022729"/>
    </source>
</evidence>
<evidence type="ECO:0000313" key="8">
    <source>
        <dbReference type="EMBL" id="QEC72687.1"/>
    </source>
</evidence>
<evidence type="ECO:0000256" key="2">
    <source>
        <dbReference type="ARBA" id="ARBA00006275"/>
    </source>
</evidence>
<dbReference type="KEGG" id="agi:FSB73_14360"/>
<dbReference type="InterPro" id="IPR033985">
    <property type="entry name" value="SusD-like_N"/>
</dbReference>
<dbReference type="PROSITE" id="PS51257">
    <property type="entry name" value="PROKAR_LIPOPROTEIN"/>
    <property type="match status" value="1"/>
</dbReference>
<comment type="similarity">
    <text evidence="2">Belongs to the SusD family.</text>
</comment>
<evidence type="ECO:0000259" key="6">
    <source>
        <dbReference type="Pfam" id="PF07980"/>
    </source>
</evidence>
<dbReference type="RefSeq" id="WP_146783573.1">
    <property type="nucleotide sequence ID" value="NZ_CP042434.1"/>
</dbReference>
<keyword evidence="4" id="KW-0472">Membrane</keyword>
<dbReference type="InterPro" id="IPR012944">
    <property type="entry name" value="SusD_RagB_dom"/>
</dbReference>